<keyword evidence="2" id="KW-0560">Oxidoreductase</keyword>
<proteinExistence type="inferred from homology"/>
<evidence type="ECO:0000259" key="3">
    <source>
        <dbReference type="Pfam" id="PF02525"/>
    </source>
</evidence>
<dbReference type="InParanoid" id="A2GH85"/>
<comment type="similarity">
    <text evidence="1">Belongs to the NAD(P)H dehydrogenase (quinone) family.</text>
</comment>
<organism evidence="4 5">
    <name type="scientific">Trichomonas vaginalis (strain ATCC PRA-98 / G3)</name>
    <dbReference type="NCBI Taxonomy" id="412133"/>
    <lineage>
        <taxon>Eukaryota</taxon>
        <taxon>Metamonada</taxon>
        <taxon>Parabasalia</taxon>
        <taxon>Trichomonadida</taxon>
        <taxon>Trichomonadidae</taxon>
        <taxon>Trichomonas</taxon>
    </lineage>
</organism>
<name>A2GH85_TRIV3</name>
<evidence type="ECO:0000256" key="2">
    <source>
        <dbReference type="ARBA" id="ARBA00023002"/>
    </source>
</evidence>
<dbReference type="GO" id="GO:0005829">
    <property type="term" value="C:cytosol"/>
    <property type="evidence" value="ECO:0000318"/>
    <property type="project" value="GO_Central"/>
</dbReference>
<dbReference type="SMR" id="A2GH85"/>
<dbReference type="GO" id="GO:0003955">
    <property type="term" value="F:NAD(P)H dehydrogenase (quinone) activity"/>
    <property type="evidence" value="ECO:0000318"/>
    <property type="project" value="GO_Central"/>
</dbReference>
<keyword evidence="5" id="KW-1185">Reference proteome</keyword>
<dbReference type="Pfam" id="PF02525">
    <property type="entry name" value="Flavodoxin_2"/>
    <property type="match status" value="1"/>
</dbReference>
<dbReference type="Gene3D" id="3.40.50.360">
    <property type="match status" value="1"/>
</dbReference>
<dbReference type="OMA" id="VETHKAY"/>
<dbReference type="KEGG" id="tva:4741114"/>
<dbReference type="SUPFAM" id="SSF52218">
    <property type="entry name" value="Flavoproteins"/>
    <property type="match status" value="1"/>
</dbReference>
<reference evidence="4" key="1">
    <citation type="submission" date="2006-10" db="EMBL/GenBank/DDBJ databases">
        <authorList>
            <person name="Amadeo P."/>
            <person name="Zhao Q."/>
            <person name="Wortman J."/>
            <person name="Fraser-Liggett C."/>
            <person name="Carlton J."/>
        </authorList>
    </citation>
    <scope>NUCLEOTIDE SEQUENCE</scope>
    <source>
        <strain evidence="4">G3</strain>
    </source>
</reference>
<sequence>MSHMHVLILVAHPDPTHKATSFRFADSAKAALEGAGHEVRYVNLMEAGFNQTASQDDFKTVNKEPFTYPGNQMVPDNLVDTIKVQQENLKWSTHVLVFAPLWFGRLPACFYAYTERVLSVGFAWDFQHTFDKAFLAGRKVSIIVSAGSPPMYFDPKNGNGLDAFLWSAMYGFNYAGFTILRSLGIFGANSPKRIAQQPELQQKFNEKFLQLDQWKTIGTEKLYSKIAELEEVNSENILL</sequence>
<dbReference type="Proteomes" id="UP000001542">
    <property type="component" value="Unassembled WGS sequence"/>
</dbReference>
<dbReference type="VEuPathDB" id="TrichDB:TVAGG3_0777980"/>
<dbReference type="OrthoDB" id="26889at2759"/>
<evidence type="ECO:0000313" key="5">
    <source>
        <dbReference type="Proteomes" id="UP000001542"/>
    </source>
</evidence>
<dbReference type="AlphaFoldDB" id="A2GH85"/>
<reference evidence="4" key="2">
    <citation type="journal article" date="2007" name="Science">
        <title>Draft genome sequence of the sexually transmitted pathogen Trichomonas vaginalis.</title>
        <authorList>
            <person name="Carlton J.M."/>
            <person name="Hirt R.P."/>
            <person name="Silva J.C."/>
            <person name="Delcher A.L."/>
            <person name="Schatz M."/>
            <person name="Zhao Q."/>
            <person name="Wortman J.R."/>
            <person name="Bidwell S.L."/>
            <person name="Alsmark U.C.M."/>
            <person name="Besteiro S."/>
            <person name="Sicheritz-Ponten T."/>
            <person name="Noel C.J."/>
            <person name="Dacks J.B."/>
            <person name="Foster P.G."/>
            <person name="Simillion C."/>
            <person name="Van de Peer Y."/>
            <person name="Miranda-Saavedra D."/>
            <person name="Barton G.J."/>
            <person name="Westrop G.D."/>
            <person name="Mueller S."/>
            <person name="Dessi D."/>
            <person name="Fiori P.L."/>
            <person name="Ren Q."/>
            <person name="Paulsen I."/>
            <person name="Zhang H."/>
            <person name="Bastida-Corcuera F.D."/>
            <person name="Simoes-Barbosa A."/>
            <person name="Brown M.T."/>
            <person name="Hayes R.D."/>
            <person name="Mukherjee M."/>
            <person name="Okumura C.Y."/>
            <person name="Schneider R."/>
            <person name="Smith A.J."/>
            <person name="Vanacova S."/>
            <person name="Villalvazo M."/>
            <person name="Haas B.J."/>
            <person name="Pertea M."/>
            <person name="Feldblyum T.V."/>
            <person name="Utterback T.R."/>
            <person name="Shu C.L."/>
            <person name="Osoegawa K."/>
            <person name="de Jong P.J."/>
            <person name="Hrdy I."/>
            <person name="Horvathova L."/>
            <person name="Zubacova Z."/>
            <person name="Dolezal P."/>
            <person name="Malik S.B."/>
            <person name="Logsdon J.M. Jr."/>
            <person name="Henze K."/>
            <person name="Gupta A."/>
            <person name="Wang C.C."/>
            <person name="Dunne R.L."/>
            <person name="Upcroft J.A."/>
            <person name="Upcroft P."/>
            <person name="White O."/>
            <person name="Salzberg S.L."/>
            <person name="Tang P."/>
            <person name="Chiu C.-H."/>
            <person name="Lee Y.-S."/>
            <person name="Embley T.M."/>
            <person name="Coombs G.H."/>
            <person name="Mottram J.C."/>
            <person name="Tachezy J."/>
            <person name="Fraser-Liggett C.M."/>
            <person name="Johnson P.J."/>
        </authorList>
    </citation>
    <scope>NUCLEOTIDE SEQUENCE [LARGE SCALE GENOMIC DNA]</scope>
    <source>
        <strain evidence="4">G3</strain>
    </source>
</reference>
<dbReference type="InterPro" id="IPR003680">
    <property type="entry name" value="Flavodoxin_fold"/>
</dbReference>
<dbReference type="RefSeq" id="XP_001296413.1">
    <property type="nucleotide sequence ID" value="XM_001296412.1"/>
</dbReference>
<dbReference type="InterPro" id="IPR029039">
    <property type="entry name" value="Flavoprotein-like_sf"/>
</dbReference>
<gene>
    <name evidence="4" type="ORF">TVAG_517010</name>
</gene>
<accession>A2GH85</accession>
<dbReference type="InterPro" id="IPR051545">
    <property type="entry name" value="NAD(P)H_dehydrogenase_qn"/>
</dbReference>
<dbReference type="EMBL" id="DS115911">
    <property type="protein sequence ID" value="EAX83483.1"/>
    <property type="molecule type" value="Genomic_DNA"/>
</dbReference>
<dbReference type="PANTHER" id="PTHR10204">
    <property type="entry name" value="NAD P H OXIDOREDUCTASE-RELATED"/>
    <property type="match status" value="1"/>
</dbReference>
<evidence type="ECO:0000313" key="4">
    <source>
        <dbReference type="EMBL" id="EAX83483.1"/>
    </source>
</evidence>
<dbReference type="PANTHER" id="PTHR10204:SF34">
    <property type="entry name" value="NAD(P)H DEHYDROGENASE [QUINONE] 1 ISOFORM 1"/>
    <property type="match status" value="1"/>
</dbReference>
<protein>
    <submittedName>
        <fullName evidence="4">Flavodoxin-like fold family protein</fullName>
    </submittedName>
</protein>
<dbReference type="BRENDA" id="1.5.1.30">
    <property type="organism ID" value="6459"/>
</dbReference>
<dbReference type="VEuPathDB" id="TrichDB:TVAG_517010"/>
<evidence type="ECO:0000256" key="1">
    <source>
        <dbReference type="ARBA" id="ARBA00006252"/>
    </source>
</evidence>
<dbReference type="VEuPathDB" id="TrichDB:TVAGG3_0777970"/>
<feature type="domain" description="Flavodoxin-like fold" evidence="3">
    <location>
        <begin position="4"/>
        <end position="205"/>
    </location>
</feature>